<dbReference type="PROSITE" id="PS00211">
    <property type="entry name" value="ABC_TRANSPORTER_1"/>
    <property type="match status" value="1"/>
</dbReference>
<evidence type="ECO:0000256" key="1">
    <source>
        <dbReference type="ARBA" id="ARBA00004417"/>
    </source>
</evidence>
<comment type="subcellular location">
    <subcellularLocation>
        <location evidence="1">Cell inner membrane</location>
        <topology evidence="1">Peripheral membrane protein</topology>
    </subcellularLocation>
</comment>
<comment type="caution">
    <text evidence="7">The sequence shown here is derived from an EMBL/GenBank/DDBJ whole genome shotgun (WGS) entry which is preliminary data.</text>
</comment>
<dbReference type="Gene3D" id="3.40.50.300">
    <property type="entry name" value="P-loop containing nucleotide triphosphate hydrolases"/>
    <property type="match status" value="1"/>
</dbReference>
<feature type="domain" description="ABC transporter" evidence="6">
    <location>
        <begin position="14"/>
        <end position="264"/>
    </location>
</feature>
<organism evidence="7 8">
    <name type="scientific">Albidovulum sediminicola</name>
    <dbReference type="NCBI Taxonomy" id="2984331"/>
    <lineage>
        <taxon>Bacteria</taxon>
        <taxon>Pseudomonadati</taxon>
        <taxon>Pseudomonadota</taxon>
        <taxon>Alphaproteobacteria</taxon>
        <taxon>Rhodobacterales</taxon>
        <taxon>Paracoccaceae</taxon>
        <taxon>Albidovulum</taxon>
    </lineage>
</organism>
<dbReference type="NCBIfam" id="TIGR01727">
    <property type="entry name" value="oligo_HPY"/>
    <property type="match status" value="1"/>
</dbReference>
<dbReference type="PANTHER" id="PTHR43776">
    <property type="entry name" value="TRANSPORT ATP-BINDING PROTEIN"/>
    <property type="match status" value="1"/>
</dbReference>
<protein>
    <submittedName>
        <fullName evidence="7">ABC transporter ATP-binding protein</fullName>
    </submittedName>
</protein>
<keyword evidence="4" id="KW-0547">Nucleotide-binding</keyword>
<dbReference type="InterPro" id="IPR013563">
    <property type="entry name" value="Oligopep_ABC_C"/>
</dbReference>
<dbReference type="InterPro" id="IPR050319">
    <property type="entry name" value="ABC_transp_ATP-bind"/>
</dbReference>
<sequence length="353" mass="39208">MLDRPAPAARRKLVEVKGLKMYFPITAGILRRKVGDVKAVDDVSFDIYEGETLGLVGESGCGKSTCGRVILRLYDPTAGSIRIDGTDITETDSETLRKLRPAMQMVFQDPQASLNPRMTVAAIIGEPLDEHSRLSKAEKLNRIYELMDAVGLNRNFANRYPHEFSGGQRQRIGIARALALNPKFIVCDEPIAALDVSIQAQVVNLLEDLQDRMNLTYLFISHDLSMVRHIADRVAVMYLGRIVELAPRDALYERPMHPYTQALLSAVPEPDPEIETVRKRIILTGDVPSPANPPKGCNFCTRCPKVMDICRAVKPPFREVEPGRYTACHLYEDTTTAGRTGAPEAFTSTQQGV</sequence>
<accession>A0ABT2YXS7</accession>
<proteinExistence type="inferred from homology"/>
<dbReference type="Pfam" id="PF00005">
    <property type="entry name" value="ABC_tran"/>
    <property type="match status" value="1"/>
</dbReference>
<keyword evidence="3" id="KW-0813">Transport</keyword>
<dbReference type="Proteomes" id="UP001652503">
    <property type="component" value="Unassembled WGS sequence"/>
</dbReference>
<evidence type="ECO:0000256" key="5">
    <source>
        <dbReference type="ARBA" id="ARBA00022840"/>
    </source>
</evidence>
<dbReference type="SMART" id="SM00382">
    <property type="entry name" value="AAA"/>
    <property type="match status" value="1"/>
</dbReference>
<dbReference type="Pfam" id="PF08352">
    <property type="entry name" value="oligo_HPY"/>
    <property type="match status" value="1"/>
</dbReference>
<name>A0ABT2YXS7_9RHOB</name>
<dbReference type="GO" id="GO:0005524">
    <property type="term" value="F:ATP binding"/>
    <property type="evidence" value="ECO:0007669"/>
    <property type="project" value="UniProtKB-KW"/>
</dbReference>
<evidence type="ECO:0000256" key="2">
    <source>
        <dbReference type="ARBA" id="ARBA00005417"/>
    </source>
</evidence>
<dbReference type="InterPro" id="IPR027417">
    <property type="entry name" value="P-loop_NTPase"/>
</dbReference>
<evidence type="ECO:0000256" key="3">
    <source>
        <dbReference type="ARBA" id="ARBA00022448"/>
    </source>
</evidence>
<evidence type="ECO:0000256" key="4">
    <source>
        <dbReference type="ARBA" id="ARBA00022741"/>
    </source>
</evidence>
<keyword evidence="8" id="KW-1185">Reference proteome</keyword>
<dbReference type="EMBL" id="JAOWLA010000002">
    <property type="protein sequence ID" value="MCV2863678.1"/>
    <property type="molecule type" value="Genomic_DNA"/>
</dbReference>
<dbReference type="CDD" id="cd03257">
    <property type="entry name" value="ABC_NikE_OppD_transporters"/>
    <property type="match status" value="1"/>
</dbReference>
<dbReference type="PANTHER" id="PTHR43776:SF7">
    <property type="entry name" value="D,D-DIPEPTIDE TRANSPORT ATP-BINDING PROTEIN DDPF-RELATED"/>
    <property type="match status" value="1"/>
</dbReference>
<evidence type="ECO:0000313" key="8">
    <source>
        <dbReference type="Proteomes" id="UP001652503"/>
    </source>
</evidence>
<evidence type="ECO:0000259" key="6">
    <source>
        <dbReference type="PROSITE" id="PS50893"/>
    </source>
</evidence>
<keyword evidence="5 7" id="KW-0067">ATP-binding</keyword>
<reference evidence="7 8" key="1">
    <citation type="submission" date="2022-10" db="EMBL/GenBank/DDBJ databases">
        <title>Defluviimonas sp. nov., isolated from ocean surface water.</title>
        <authorList>
            <person name="He W."/>
            <person name="Wang L."/>
            <person name="Zhang D.-F."/>
        </authorList>
    </citation>
    <scope>NUCLEOTIDE SEQUENCE [LARGE SCALE GENOMIC DNA]</scope>
    <source>
        <strain evidence="7 8">WL0075</strain>
    </source>
</reference>
<dbReference type="InterPro" id="IPR003439">
    <property type="entry name" value="ABC_transporter-like_ATP-bd"/>
</dbReference>
<gene>
    <name evidence="7" type="ORF">OE647_02870</name>
</gene>
<dbReference type="SUPFAM" id="SSF52540">
    <property type="entry name" value="P-loop containing nucleoside triphosphate hydrolases"/>
    <property type="match status" value="1"/>
</dbReference>
<dbReference type="RefSeq" id="WP_263720135.1">
    <property type="nucleotide sequence ID" value="NZ_JAOWLA010000002.1"/>
</dbReference>
<dbReference type="PROSITE" id="PS50893">
    <property type="entry name" value="ABC_TRANSPORTER_2"/>
    <property type="match status" value="1"/>
</dbReference>
<dbReference type="InterPro" id="IPR017871">
    <property type="entry name" value="ABC_transporter-like_CS"/>
</dbReference>
<comment type="similarity">
    <text evidence="2">Belongs to the ABC transporter superfamily.</text>
</comment>
<dbReference type="InterPro" id="IPR003593">
    <property type="entry name" value="AAA+_ATPase"/>
</dbReference>
<dbReference type="NCBIfam" id="NF008453">
    <property type="entry name" value="PRK11308.1"/>
    <property type="match status" value="1"/>
</dbReference>
<evidence type="ECO:0000313" key="7">
    <source>
        <dbReference type="EMBL" id="MCV2863678.1"/>
    </source>
</evidence>